<accession>A0ABQ9XH19</accession>
<proteinExistence type="predicted"/>
<gene>
    <name evidence="2" type="ORF">BLNAU_14448</name>
</gene>
<dbReference type="InterPro" id="IPR000866">
    <property type="entry name" value="AhpC/TSA"/>
</dbReference>
<evidence type="ECO:0000259" key="1">
    <source>
        <dbReference type="Pfam" id="PF00578"/>
    </source>
</evidence>
<dbReference type="SUPFAM" id="SSF52833">
    <property type="entry name" value="Thioredoxin-like"/>
    <property type="match status" value="1"/>
</dbReference>
<reference evidence="2 3" key="1">
    <citation type="journal article" date="2022" name="bioRxiv">
        <title>Genomics of Preaxostyla Flagellates Illuminates Evolutionary Transitions and the Path Towards Mitochondrial Loss.</title>
        <authorList>
            <person name="Novak L.V.F."/>
            <person name="Treitli S.C."/>
            <person name="Pyrih J."/>
            <person name="Halakuc P."/>
            <person name="Pipaliya S.V."/>
            <person name="Vacek V."/>
            <person name="Brzon O."/>
            <person name="Soukal P."/>
            <person name="Eme L."/>
            <person name="Dacks J.B."/>
            <person name="Karnkowska A."/>
            <person name="Elias M."/>
            <person name="Hampl V."/>
        </authorList>
    </citation>
    <scope>NUCLEOTIDE SEQUENCE [LARGE SCALE GENOMIC DNA]</scope>
    <source>
        <strain evidence="2">NAU3</strain>
        <tissue evidence="2">Gut</tissue>
    </source>
</reference>
<dbReference type="EMBL" id="JARBJD010000132">
    <property type="protein sequence ID" value="KAK2950642.1"/>
    <property type="molecule type" value="Genomic_DNA"/>
</dbReference>
<comment type="caution">
    <text evidence="2">The sequence shown here is derived from an EMBL/GenBank/DDBJ whole genome shotgun (WGS) entry which is preliminary data.</text>
</comment>
<evidence type="ECO:0000313" key="3">
    <source>
        <dbReference type="Proteomes" id="UP001281761"/>
    </source>
</evidence>
<sequence>MKTRSCRNKTSCSDRSPPFLHIVDPNTIRTVEDALISILSLVDFIKDGHNLNDIATQQACHLLDIITHGARNNFSGDGHIGKHVPTLVGSCSGFTESMIPLLTSSNEDIVRSALRLLAQTVTWGSKQTRFAFLETGFFTLLPRTFYEQEVHLMPSSKLFLMDIVHRFLWDSHPDYAHEILQSGQLSIDVVQQTFLNKFIHPIKPFLEYICRHRRRIPDSRKHRRFPELLAKILELSLLLEEMMQFVLSSSFFVAFTDCLHFYETNRSTSHLLQSVVDPLSDWWKDCPVFQKRRQRIVAKLCEEGVSDEIELHMRCEGYDECEHDDVFLGAVLIGLWGGNTPFFMPHWTISRKHRKLNRIVPESVADADRAWDCTTPSNSPIISFTLSRLEWDDTRLHCAWASLPALNIGDRAPNFVLKNQDGQEISFKDQLGDGPVVVFVCHNGTSLHDKRMLRGFRFFKKLFIAQNATVFRLSAHTEA</sequence>
<keyword evidence="3" id="KW-1185">Reference proteome</keyword>
<name>A0ABQ9XH19_9EUKA</name>
<dbReference type="Pfam" id="PF00578">
    <property type="entry name" value="AhpC-TSA"/>
    <property type="match status" value="1"/>
</dbReference>
<dbReference type="Proteomes" id="UP001281761">
    <property type="component" value="Unassembled WGS sequence"/>
</dbReference>
<dbReference type="Gene3D" id="3.40.30.10">
    <property type="entry name" value="Glutaredoxin"/>
    <property type="match status" value="1"/>
</dbReference>
<protein>
    <recommendedName>
        <fullName evidence="1">Alkyl hydroperoxide reductase subunit C/ Thiol specific antioxidant domain-containing protein</fullName>
    </recommendedName>
</protein>
<dbReference type="InterPro" id="IPR036249">
    <property type="entry name" value="Thioredoxin-like_sf"/>
</dbReference>
<organism evidence="2 3">
    <name type="scientific">Blattamonas nauphoetae</name>
    <dbReference type="NCBI Taxonomy" id="2049346"/>
    <lineage>
        <taxon>Eukaryota</taxon>
        <taxon>Metamonada</taxon>
        <taxon>Preaxostyla</taxon>
        <taxon>Oxymonadida</taxon>
        <taxon>Blattamonas</taxon>
    </lineage>
</organism>
<evidence type="ECO:0000313" key="2">
    <source>
        <dbReference type="EMBL" id="KAK2950642.1"/>
    </source>
</evidence>
<feature type="domain" description="Alkyl hydroperoxide reductase subunit C/ Thiol specific antioxidant" evidence="1">
    <location>
        <begin position="408"/>
        <end position="477"/>
    </location>
</feature>